<comment type="caution">
    <text evidence="1">The sequence shown here is derived from an EMBL/GenBank/DDBJ whole genome shotgun (WGS) entry which is preliminary data.</text>
</comment>
<keyword evidence="2" id="KW-1185">Reference proteome</keyword>
<protein>
    <submittedName>
        <fullName evidence="1">Uncharacterized protein</fullName>
    </submittedName>
</protein>
<evidence type="ECO:0000313" key="2">
    <source>
        <dbReference type="Proteomes" id="UP001187415"/>
    </source>
</evidence>
<organism evidence="1 2">
    <name type="scientific">Channa striata</name>
    <name type="common">Snakehead murrel</name>
    <name type="synonym">Ophicephalus striatus</name>
    <dbReference type="NCBI Taxonomy" id="64152"/>
    <lineage>
        <taxon>Eukaryota</taxon>
        <taxon>Metazoa</taxon>
        <taxon>Chordata</taxon>
        <taxon>Craniata</taxon>
        <taxon>Vertebrata</taxon>
        <taxon>Euteleostomi</taxon>
        <taxon>Actinopterygii</taxon>
        <taxon>Neopterygii</taxon>
        <taxon>Teleostei</taxon>
        <taxon>Neoteleostei</taxon>
        <taxon>Acanthomorphata</taxon>
        <taxon>Anabantaria</taxon>
        <taxon>Anabantiformes</taxon>
        <taxon>Channoidei</taxon>
        <taxon>Channidae</taxon>
        <taxon>Channa</taxon>
    </lineage>
</organism>
<accession>A0AA88SSG4</accession>
<reference evidence="1" key="1">
    <citation type="submission" date="2023-07" db="EMBL/GenBank/DDBJ databases">
        <title>Chromosome-level Genome Assembly of Striped Snakehead (Channa striata).</title>
        <authorList>
            <person name="Liu H."/>
        </authorList>
    </citation>
    <scope>NUCLEOTIDE SEQUENCE</scope>
    <source>
        <strain evidence="1">Gz</strain>
        <tissue evidence="1">Muscle</tissue>
    </source>
</reference>
<sequence>MNVTMSVRPTPAQYKGGRAELRLHTTAAEELHLRAGWGDAAGWQPLTFDTDTLHLDLQRARRTPAGQKNAA</sequence>
<name>A0AA88SSG4_CHASR</name>
<gene>
    <name evidence="1" type="ORF">Q5P01_009315</name>
</gene>
<evidence type="ECO:0000313" key="1">
    <source>
        <dbReference type="EMBL" id="KAK2849481.1"/>
    </source>
</evidence>
<dbReference type="EMBL" id="JAUPFM010000006">
    <property type="protein sequence ID" value="KAK2849481.1"/>
    <property type="molecule type" value="Genomic_DNA"/>
</dbReference>
<proteinExistence type="predicted"/>
<dbReference type="AlphaFoldDB" id="A0AA88SSG4"/>
<dbReference type="Proteomes" id="UP001187415">
    <property type="component" value="Unassembled WGS sequence"/>
</dbReference>